<dbReference type="PANTHER" id="PTHR46481">
    <property type="entry name" value="ZINC FINGER BED DOMAIN-CONTAINING PROTEIN 4"/>
    <property type="match status" value="1"/>
</dbReference>
<name>A0A7D9HNJ3_PARCT</name>
<dbReference type="SUPFAM" id="SSF53098">
    <property type="entry name" value="Ribonuclease H-like"/>
    <property type="match status" value="1"/>
</dbReference>
<keyword evidence="8" id="KW-1185">Reference proteome</keyword>
<comment type="caution">
    <text evidence="7">The sequence shown here is derived from an EMBL/GenBank/DDBJ whole genome shotgun (WGS) entry which is preliminary data.</text>
</comment>
<dbReference type="GO" id="GO:0008270">
    <property type="term" value="F:zinc ion binding"/>
    <property type="evidence" value="ECO:0007669"/>
    <property type="project" value="UniProtKB-KW"/>
</dbReference>
<evidence type="ECO:0000256" key="1">
    <source>
        <dbReference type="ARBA" id="ARBA00004123"/>
    </source>
</evidence>
<comment type="subcellular location">
    <subcellularLocation>
        <location evidence="1">Nucleus</location>
    </subcellularLocation>
</comment>
<dbReference type="Proteomes" id="UP001152795">
    <property type="component" value="Unassembled WGS sequence"/>
</dbReference>
<keyword evidence="5" id="KW-0539">Nucleus</keyword>
<evidence type="ECO:0000313" key="7">
    <source>
        <dbReference type="EMBL" id="CAB3986900.1"/>
    </source>
</evidence>
<feature type="region of interest" description="Disordered" evidence="6">
    <location>
        <begin position="221"/>
        <end position="240"/>
    </location>
</feature>
<keyword evidence="4" id="KW-0862">Zinc</keyword>
<dbReference type="PANTHER" id="PTHR46481:SF10">
    <property type="entry name" value="ZINC FINGER BED DOMAIN-CONTAINING PROTEIN 39"/>
    <property type="match status" value="1"/>
</dbReference>
<dbReference type="Pfam" id="PF05699">
    <property type="entry name" value="Dimer_Tnp_hAT"/>
    <property type="match status" value="1"/>
</dbReference>
<keyword evidence="3" id="KW-0863">Zinc-finger</keyword>
<dbReference type="GO" id="GO:0005634">
    <property type="term" value="C:nucleus"/>
    <property type="evidence" value="ECO:0007669"/>
    <property type="project" value="UniProtKB-SubCell"/>
</dbReference>
<evidence type="ECO:0000256" key="6">
    <source>
        <dbReference type="SAM" id="MobiDB-lite"/>
    </source>
</evidence>
<protein>
    <submittedName>
        <fullName evidence="7">Zinc finger BED domain-containing 4-like</fullName>
    </submittedName>
</protein>
<dbReference type="AlphaFoldDB" id="A0A7D9HNJ3"/>
<dbReference type="InterPro" id="IPR012337">
    <property type="entry name" value="RNaseH-like_sf"/>
</dbReference>
<evidence type="ECO:0000256" key="3">
    <source>
        <dbReference type="ARBA" id="ARBA00022771"/>
    </source>
</evidence>
<feature type="compositionally biased region" description="Polar residues" evidence="6">
    <location>
        <begin position="221"/>
        <end position="231"/>
    </location>
</feature>
<gene>
    <name evidence="7" type="ORF">PACLA_8A035138</name>
</gene>
<dbReference type="EMBL" id="CACRXK020001089">
    <property type="protein sequence ID" value="CAB3986900.1"/>
    <property type="molecule type" value="Genomic_DNA"/>
</dbReference>
<dbReference type="InterPro" id="IPR052035">
    <property type="entry name" value="ZnF_BED_domain_contain"/>
</dbReference>
<keyword evidence="2" id="KW-0479">Metal-binding</keyword>
<proteinExistence type="predicted"/>
<evidence type="ECO:0000256" key="5">
    <source>
        <dbReference type="ARBA" id="ARBA00023242"/>
    </source>
</evidence>
<dbReference type="InterPro" id="IPR008906">
    <property type="entry name" value="HATC_C_dom"/>
</dbReference>
<reference evidence="7" key="1">
    <citation type="submission" date="2020-04" db="EMBL/GenBank/DDBJ databases">
        <authorList>
            <person name="Alioto T."/>
            <person name="Alioto T."/>
            <person name="Gomez Garrido J."/>
        </authorList>
    </citation>
    <scope>NUCLEOTIDE SEQUENCE</scope>
    <source>
        <strain evidence="7">A484AB</strain>
    </source>
</reference>
<sequence length="354" mass="39926">MGKAKTLSTLLHTSCTFKEAFENVFGQNKGIPALVCTRWNSTPRQISAITSLGHQALCNLLEDQVHNELKFSPREWSQLQELVAILQPFLEATNLTQVEKVVTISIVLPSILSLNHHLEDLSKNVRYLNGLVRALKKSLWKRVQGIFVTVHMMESNQDCTELPFSDPVYLLSAILDPGFCMMWAEHDVLKTEDVKEKVKKRAKDCVIYEISQVSAALLQGDNDQNDGAASNTDEEREEGVVEKKVPRLFAGYERKNKSTTNTSVASQFNKYLELCQQFDDRSPNASLNFWLANKNNLSKMFPVALRVLPVPASSSPVERVFSHGGIIMRPHRAKLSDKTLSNLIFLKCNSLYMK</sequence>
<evidence type="ECO:0000256" key="4">
    <source>
        <dbReference type="ARBA" id="ARBA00022833"/>
    </source>
</evidence>
<organism evidence="7 8">
    <name type="scientific">Paramuricea clavata</name>
    <name type="common">Red gorgonian</name>
    <name type="synonym">Violescent sea-whip</name>
    <dbReference type="NCBI Taxonomy" id="317549"/>
    <lineage>
        <taxon>Eukaryota</taxon>
        <taxon>Metazoa</taxon>
        <taxon>Cnidaria</taxon>
        <taxon>Anthozoa</taxon>
        <taxon>Octocorallia</taxon>
        <taxon>Malacalcyonacea</taxon>
        <taxon>Plexauridae</taxon>
        <taxon>Paramuricea</taxon>
    </lineage>
</organism>
<dbReference type="OrthoDB" id="10057873at2759"/>
<dbReference type="GO" id="GO:0046983">
    <property type="term" value="F:protein dimerization activity"/>
    <property type="evidence" value="ECO:0007669"/>
    <property type="project" value="InterPro"/>
</dbReference>
<evidence type="ECO:0000313" key="8">
    <source>
        <dbReference type="Proteomes" id="UP001152795"/>
    </source>
</evidence>
<evidence type="ECO:0000256" key="2">
    <source>
        <dbReference type="ARBA" id="ARBA00022723"/>
    </source>
</evidence>
<accession>A0A7D9HNJ3</accession>